<accession>A0ACD4DD33</accession>
<evidence type="ECO:0000313" key="2">
    <source>
        <dbReference type="Proteomes" id="UP001156484"/>
    </source>
</evidence>
<dbReference type="EMBL" id="CP107551">
    <property type="protein sequence ID" value="UYP17984.1"/>
    <property type="molecule type" value="Genomic_DNA"/>
</dbReference>
<protein>
    <submittedName>
        <fullName evidence="1">Type VII secretion protein EccB</fullName>
    </submittedName>
</protein>
<dbReference type="Proteomes" id="UP001156484">
    <property type="component" value="Chromosome"/>
</dbReference>
<reference evidence="1" key="1">
    <citation type="submission" date="2022-10" db="EMBL/GenBank/DDBJ databases">
        <title>Rhodococcus ferula Z13 complete genome.</title>
        <authorList>
            <person name="Long X."/>
            <person name="Zang M."/>
        </authorList>
    </citation>
    <scope>NUCLEOTIDE SEQUENCE</scope>
    <source>
        <strain evidence="1">Z13</strain>
    </source>
</reference>
<name>A0ACD4DD33_9NOCA</name>
<sequence>MAAQPTTRWQVSGYRFLARRMDHALVRRDVRMIHDPMRSQARALAVGVVVACVVLAGCAALALFRPQDRIGDASIVVGRDSGALYVAIDSTFHPVLNLASARLILGSPAEPAVVADGELANRPRGPLVGIPGAPSSLAHDPDETPWTVCDSLDPNGLRPTGAAVLIGDPVHRSGAVLADDEALLVTAEGRYHLLYEGRRAEIDPGERALVRLLGVDVARARPVSPGLLAAVPEVPAFTAPVIDGAGDLPDVPVPDARIGTVLAVAEPDGQSYHVVLRAGVQRISRATAYLLHFSNSLGSSEIPVVPPDVLRDAPVVHELAVDTFPAAVPRIVDPADRPVACTTWEPGRGEDDRYRSSSTLSAGTALPIAEDAVPVVPAQADGAGPNIDAVHIPPGRGRYVQTTSLTPDTDRLGSLFYVADTGVRYGITGAEAARALGFSDTPVRAPWPIVQLLAPGPALGRKEALLAHDGVAPDPRPAPVRAGG</sequence>
<evidence type="ECO:0000313" key="1">
    <source>
        <dbReference type="EMBL" id="UYP17984.1"/>
    </source>
</evidence>
<organism evidence="1 2">
    <name type="scientific">Rhodococcus sacchari</name>
    <dbReference type="NCBI Taxonomy" id="2962047"/>
    <lineage>
        <taxon>Bacteria</taxon>
        <taxon>Bacillati</taxon>
        <taxon>Actinomycetota</taxon>
        <taxon>Actinomycetes</taxon>
        <taxon>Mycobacteriales</taxon>
        <taxon>Nocardiaceae</taxon>
        <taxon>Rhodococcus</taxon>
    </lineage>
</organism>
<keyword evidence="2" id="KW-1185">Reference proteome</keyword>
<proteinExistence type="predicted"/>
<gene>
    <name evidence="1" type="primary">eccB</name>
    <name evidence="1" type="ORF">OED52_15085</name>
</gene>